<evidence type="ECO:0000256" key="1">
    <source>
        <dbReference type="SAM" id="MobiDB-lite"/>
    </source>
</evidence>
<feature type="region of interest" description="Disordered" evidence="1">
    <location>
        <begin position="1"/>
        <end position="121"/>
    </location>
</feature>
<sequence>MSVLRSSTSPAHPSGPGDAAADHSPDGDTAGLKSATPRGVSQRVRPVGRCVEYTAAQLRRGASAGTTVETYTRWAPSGVSDGRSLSATGSHGSSGVRGAGATTSSASRREAPAPAAGTGDM</sequence>
<dbReference type="AlphaFoldDB" id="A0A0A9GG25"/>
<reference evidence="2" key="2">
    <citation type="journal article" date="2015" name="Data Brief">
        <title>Shoot transcriptome of the giant reed, Arundo donax.</title>
        <authorList>
            <person name="Barrero R.A."/>
            <person name="Guerrero F.D."/>
            <person name="Moolhuijzen P."/>
            <person name="Goolsby J.A."/>
            <person name="Tidwell J."/>
            <person name="Bellgard S.E."/>
            <person name="Bellgard M.I."/>
        </authorList>
    </citation>
    <scope>NUCLEOTIDE SEQUENCE</scope>
    <source>
        <tissue evidence="2">Shoot tissue taken approximately 20 cm above the soil surface</tissue>
    </source>
</reference>
<name>A0A0A9GG25_ARUDO</name>
<reference evidence="2" key="1">
    <citation type="submission" date="2014-09" db="EMBL/GenBank/DDBJ databases">
        <authorList>
            <person name="Magalhaes I.L.F."/>
            <person name="Oliveira U."/>
            <person name="Santos F.R."/>
            <person name="Vidigal T.H.D.A."/>
            <person name="Brescovit A.D."/>
            <person name="Santos A.J."/>
        </authorList>
    </citation>
    <scope>NUCLEOTIDE SEQUENCE</scope>
    <source>
        <tissue evidence="2">Shoot tissue taken approximately 20 cm above the soil surface</tissue>
    </source>
</reference>
<protein>
    <submittedName>
        <fullName evidence="2">Uncharacterized protein</fullName>
    </submittedName>
</protein>
<feature type="compositionally biased region" description="Polar residues" evidence="1">
    <location>
        <begin position="1"/>
        <end position="11"/>
    </location>
</feature>
<accession>A0A0A9GG25</accession>
<organism evidence="2">
    <name type="scientific">Arundo donax</name>
    <name type="common">Giant reed</name>
    <name type="synonym">Donax arundinaceus</name>
    <dbReference type="NCBI Taxonomy" id="35708"/>
    <lineage>
        <taxon>Eukaryota</taxon>
        <taxon>Viridiplantae</taxon>
        <taxon>Streptophyta</taxon>
        <taxon>Embryophyta</taxon>
        <taxon>Tracheophyta</taxon>
        <taxon>Spermatophyta</taxon>
        <taxon>Magnoliopsida</taxon>
        <taxon>Liliopsida</taxon>
        <taxon>Poales</taxon>
        <taxon>Poaceae</taxon>
        <taxon>PACMAD clade</taxon>
        <taxon>Arundinoideae</taxon>
        <taxon>Arundineae</taxon>
        <taxon>Arundo</taxon>
    </lineage>
</organism>
<dbReference type="EMBL" id="GBRH01176390">
    <property type="protein sequence ID" value="JAE21506.1"/>
    <property type="molecule type" value="Transcribed_RNA"/>
</dbReference>
<feature type="compositionally biased region" description="Low complexity" evidence="1">
    <location>
        <begin position="93"/>
        <end position="121"/>
    </location>
</feature>
<proteinExistence type="predicted"/>
<evidence type="ECO:0000313" key="2">
    <source>
        <dbReference type="EMBL" id="JAE21506.1"/>
    </source>
</evidence>